<dbReference type="SMART" id="SM01321">
    <property type="entry name" value="Y1_Tnp"/>
    <property type="match status" value="1"/>
</dbReference>
<evidence type="ECO:0000259" key="1">
    <source>
        <dbReference type="SMART" id="SM01321"/>
    </source>
</evidence>
<dbReference type="GO" id="GO:0004803">
    <property type="term" value="F:transposase activity"/>
    <property type="evidence" value="ECO:0007669"/>
    <property type="project" value="InterPro"/>
</dbReference>
<feature type="domain" description="Transposase IS200-like" evidence="1">
    <location>
        <begin position="12"/>
        <end position="127"/>
    </location>
</feature>
<evidence type="ECO:0000313" key="3">
    <source>
        <dbReference type="Proteomes" id="UP000054241"/>
    </source>
</evidence>
<sequence>MKGRPTTRFHSLQARLAFATDSCRTLLTDPLLRVSEQAIRAAAAEADTEVTEFAGAADHIHFVVAYPAEHSIAQLARRFRRSAARAVRQQTGSTPAAEQVRVWSESYFASSAVPQSVAAVAEYIRLQAQDFNN</sequence>
<dbReference type="SUPFAM" id="SSF143422">
    <property type="entry name" value="Transposase IS200-like"/>
    <property type="match status" value="1"/>
</dbReference>
<organism evidence="2 3">
    <name type="scientific">Streptomyces cellostaticus</name>
    <dbReference type="NCBI Taxonomy" id="67285"/>
    <lineage>
        <taxon>Bacteria</taxon>
        <taxon>Bacillati</taxon>
        <taxon>Actinomycetota</taxon>
        <taxon>Actinomycetes</taxon>
        <taxon>Kitasatosporales</taxon>
        <taxon>Streptomycetaceae</taxon>
        <taxon>Streptomyces</taxon>
    </lineage>
</organism>
<keyword evidence="3" id="KW-1185">Reference proteome</keyword>
<dbReference type="AlphaFoldDB" id="A0A101NIF7"/>
<dbReference type="STRING" id="67285.AQI88_25760"/>
<comment type="caution">
    <text evidence="2">The sequence shown here is derived from an EMBL/GenBank/DDBJ whole genome shotgun (WGS) entry which is preliminary data.</text>
</comment>
<proteinExistence type="predicted"/>
<evidence type="ECO:0000313" key="2">
    <source>
        <dbReference type="EMBL" id="KUM93804.1"/>
    </source>
</evidence>
<gene>
    <name evidence="2" type="ORF">AQI88_25760</name>
</gene>
<dbReference type="EMBL" id="LMWL01000044">
    <property type="protein sequence ID" value="KUM93804.1"/>
    <property type="molecule type" value="Genomic_DNA"/>
</dbReference>
<dbReference type="GO" id="GO:0006313">
    <property type="term" value="P:DNA transposition"/>
    <property type="evidence" value="ECO:0007669"/>
    <property type="project" value="InterPro"/>
</dbReference>
<dbReference type="PANTHER" id="PTHR33360">
    <property type="entry name" value="TRANSPOSASE FOR INSERTION SEQUENCE ELEMENT IS200"/>
    <property type="match status" value="1"/>
</dbReference>
<dbReference type="Proteomes" id="UP000054241">
    <property type="component" value="Unassembled WGS sequence"/>
</dbReference>
<dbReference type="InterPro" id="IPR002686">
    <property type="entry name" value="Transposase_17"/>
</dbReference>
<protein>
    <recommendedName>
        <fullName evidence="1">Transposase IS200-like domain-containing protein</fullName>
    </recommendedName>
</protein>
<dbReference type="InterPro" id="IPR036515">
    <property type="entry name" value="Transposase_17_sf"/>
</dbReference>
<reference evidence="2 3" key="1">
    <citation type="submission" date="2015-10" db="EMBL/GenBank/DDBJ databases">
        <title>Draft genome sequence of Streptomyces cellostaticus DSM 40189, type strain for the species Streptomyces cellostaticus.</title>
        <authorList>
            <person name="Ruckert C."/>
            <person name="Winkler A."/>
            <person name="Kalinowski J."/>
            <person name="Kampfer P."/>
            <person name="Glaeser S."/>
        </authorList>
    </citation>
    <scope>NUCLEOTIDE SEQUENCE [LARGE SCALE GENOMIC DNA]</scope>
    <source>
        <strain evidence="2 3">DSM 40189</strain>
    </source>
</reference>
<dbReference type="Gene3D" id="3.30.70.1290">
    <property type="entry name" value="Transposase IS200-like"/>
    <property type="match status" value="1"/>
</dbReference>
<accession>A0A101NIF7</accession>
<name>A0A101NIF7_9ACTN</name>
<dbReference type="GO" id="GO:0003677">
    <property type="term" value="F:DNA binding"/>
    <property type="evidence" value="ECO:0007669"/>
    <property type="project" value="InterPro"/>
</dbReference>
<dbReference type="NCBIfam" id="NF033573">
    <property type="entry name" value="transpos_IS200"/>
    <property type="match status" value="1"/>
</dbReference>
<dbReference type="Pfam" id="PF01797">
    <property type="entry name" value="Y1_Tnp"/>
    <property type="match status" value="1"/>
</dbReference>
<dbReference type="PANTHER" id="PTHR33360:SF2">
    <property type="entry name" value="TRANSPOSASE FOR INSERTION SEQUENCE ELEMENT IS200"/>
    <property type="match status" value="1"/>
</dbReference>